<reference evidence="1" key="1">
    <citation type="journal article" date="2015" name="Nature">
        <title>Complex archaea that bridge the gap between prokaryotes and eukaryotes.</title>
        <authorList>
            <person name="Spang A."/>
            <person name="Saw J.H."/>
            <person name="Jorgensen S.L."/>
            <person name="Zaremba-Niedzwiedzka K."/>
            <person name="Martijn J."/>
            <person name="Lind A.E."/>
            <person name="van Eijk R."/>
            <person name="Schleper C."/>
            <person name="Guy L."/>
            <person name="Ettema T.J."/>
        </authorList>
    </citation>
    <scope>NUCLEOTIDE SEQUENCE</scope>
</reference>
<gene>
    <name evidence="1" type="ORF">LCGC14_1522880</name>
</gene>
<sequence length="256" mass="29522">MDTLKRYYGGVKRTFYIYSQEEADEMGLKYVPWRDAKQGDWALSDDGYVGECLKISGPYRHGGALEHTFSFARMWGSSKGKLNYLERKATRSYCLTSAQHWAEHEVANTRSKRFIEAYVMMFMAGNGIDWAKLGQIYRPDDSGRDPARRAKHLFKQEAFQKMIQQKMIEVFKGKNKTEGDVIDMLDKSFAMAEKVKNPTEMRKATEDYIRLFDMLPEKQPGSIFPYGEEVPWEEGEIEGSLEGAKKLTGKKKILSE</sequence>
<evidence type="ECO:0000313" key="1">
    <source>
        <dbReference type="EMBL" id="KKM62323.1"/>
    </source>
</evidence>
<dbReference type="AlphaFoldDB" id="A0A0F9IYD6"/>
<proteinExistence type="predicted"/>
<organism evidence="1">
    <name type="scientific">marine sediment metagenome</name>
    <dbReference type="NCBI Taxonomy" id="412755"/>
    <lineage>
        <taxon>unclassified sequences</taxon>
        <taxon>metagenomes</taxon>
        <taxon>ecological metagenomes</taxon>
    </lineage>
</organism>
<accession>A0A0F9IYD6</accession>
<comment type="caution">
    <text evidence="1">The sequence shown here is derived from an EMBL/GenBank/DDBJ whole genome shotgun (WGS) entry which is preliminary data.</text>
</comment>
<name>A0A0F9IYD6_9ZZZZ</name>
<protein>
    <submittedName>
        <fullName evidence="1">Uncharacterized protein</fullName>
    </submittedName>
</protein>
<dbReference type="EMBL" id="LAZR01011318">
    <property type="protein sequence ID" value="KKM62323.1"/>
    <property type="molecule type" value="Genomic_DNA"/>
</dbReference>